<dbReference type="InterPro" id="IPR018357">
    <property type="entry name" value="Hexapep_transf_CS"/>
</dbReference>
<reference evidence="6 7" key="1">
    <citation type="submission" date="2015-09" db="EMBL/GenBank/DDBJ databases">
        <title>Sorangium comparison.</title>
        <authorList>
            <person name="Zaburannyi N."/>
            <person name="Bunk B."/>
            <person name="Overmann J."/>
            <person name="Mueller R."/>
        </authorList>
    </citation>
    <scope>NUCLEOTIDE SEQUENCE [LARGE SCALE GENOMIC DNA]</scope>
    <source>
        <strain evidence="6 7">So ce26</strain>
    </source>
</reference>
<keyword evidence="3" id="KW-0677">Repeat</keyword>
<dbReference type="PROSITE" id="PS00101">
    <property type="entry name" value="HEXAPEP_TRANSFERASES"/>
    <property type="match status" value="1"/>
</dbReference>
<dbReference type="InterPro" id="IPR011004">
    <property type="entry name" value="Trimer_LpxA-like_sf"/>
</dbReference>
<sequence>MLRTLQLIAADVRQKATWCYGNAQPPTILKTLATDGTAAMILYRCTQAARVHRMPVVEMLLNKATNLVGGCVIGRGADFGPGFVLIHSDGVVINGNVRGGSNVLIEHQVTIGADRRQTPVLGSDLFIGAGAKIIGAVTVGDGSRVGANAVVVHDVAPNTTVVGIPARPVQRREDRAAQPAARPATDETPPPRS</sequence>
<dbReference type="Gene3D" id="2.160.10.10">
    <property type="entry name" value="Hexapeptide repeat proteins"/>
    <property type="match status" value="1"/>
</dbReference>
<evidence type="ECO:0000256" key="4">
    <source>
        <dbReference type="ARBA" id="ARBA00023315"/>
    </source>
</evidence>
<dbReference type="Proteomes" id="UP000238348">
    <property type="component" value="Chromosome"/>
</dbReference>
<dbReference type="Pfam" id="PF00132">
    <property type="entry name" value="Hexapep"/>
    <property type="match status" value="1"/>
</dbReference>
<protein>
    <submittedName>
        <fullName evidence="6">Acetyltransferase</fullName>
        <ecNumber evidence="6">2.3.1.-</ecNumber>
    </submittedName>
</protein>
<dbReference type="AlphaFoldDB" id="A0A2L0EZQ7"/>
<dbReference type="EMBL" id="CP012673">
    <property type="protein sequence ID" value="AUX44802.1"/>
    <property type="molecule type" value="Genomic_DNA"/>
</dbReference>
<dbReference type="InterPro" id="IPR001451">
    <property type="entry name" value="Hexapep"/>
</dbReference>
<organism evidence="6 7">
    <name type="scientific">Sorangium cellulosum</name>
    <name type="common">Polyangium cellulosum</name>
    <dbReference type="NCBI Taxonomy" id="56"/>
    <lineage>
        <taxon>Bacteria</taxon>
        <taxon>Pseudomonadati</taxon>
        <taxon>Myxococcota</taxon>
        <taxon>Polyangia</taxon>
        <taxon>Polyangiales</taxon>
        <taxon>Polyangiaceae</taxon>
        <taxon>Sorangium</taxon>
    </lineage>
</organism>
<dbReference type="SUPFAM" id="SSF51161">
    <property type="entry name" value="Trimeric LpxA-like enzymes"/>
    <property type="match status" value="1"/>
</dbReference>
<proteinExistence type="inferred from homology"/>
<keyword evidence="2 6" id="KW-0808">Transferase</keyword>
<evidence type="ECO:0000313" key="7">
    <source>
        <dbReference type="Proteomes" id="UP000238348"/>
    </source>
</evidence>
<name>A0A2L0EZQ7_SORCE</name>
<dbReference type="EC" id="2.3.1.-" evidence="6"/>
<keyword evidence="4 6" id="KW-0012">Acyltransferase</keyword>
<accession>A0A2L0EZQ7</accession>
<dbReference type="InterPro" id="IPR045304">
    <property type="entry name" value="LbH_SAT"/>
</dbReference>
<gene>
    <name evidence="6" type="ORF">SOCE26_062700</name>
</gene>
<evidence type="ECO:0000256" key="5">
    <source>
        <dbReference type="SAM" id="MobiDB-lite"/>
    </source>
</evidence>
<dbReference type="GO" id="GO:0016746">
    <property type="term" value="F:acyltransferase activity"/>
    <property type="evidence" value="ECO:0007669"/>
    <property type="project" value="UniProtKB-KW"/>
</dbReference>
<evidence type="ECO:0000256" key="3">
    <source>
        <dbReference type="ARBA" id="ARBA00022737"/>
    </source>
</evidence>
<evidence type="ECO:0000313" key="6">
    <source>
        <dbReference type="EMBL" id="AUX44802.1"/>
    </source>
</evidence>
<evidence type="ECO:0000256" key="2">
    <source>
        <dbReference type="ARBA" id="ARBA00022679"/>
    </source>
</evidence>
<dbReference type="PANTHER" id="PTHR42811">
    <property type="entry name" value="SERINE ACETYLTRANSFERASE"/>
    <property type="match status" value="1"/>
</dbReference>
<evidence type="ECO:0000256" key="1">
    <source>
        <dbReference type="ARBA" id="ARBA00007274"/>
    </source>
</evidence>
<dbReference type="CDD" id="cd03354">
    <property type="entry name" value="LbH_SAT"/>
    <property type="match status" value="1"/>
</dbReference>
<comment type="similarity">
    <text evidence="1">Belongs to the transferase hexapeptide repeat family.</text>
</comment>
<feature type="region of interest" description="Disordered" evidence="5">
    <location>
        <begin position="166"/>
        <end position="193"/>
    </location>
</feature>